<dbReference type="Proteomes" id="UP000095039">
    <property type="component" value="Unassembled WGS sequence"/>
</dbReference>
<comment type="caution">
    <text evidence="2">The sequence shown here is derived from an EMBL/GenBank/DDBJ whole genome shotgun (WGS) entry which is preliminary data.</text>
</comment>
<dbReference type="AlphaFoldDB" id="A0A1E5C0A9"/>
<feature type="compositionally biased region" description="Basic and acidic residues" evidence="1">
    <location>
        <begin position="1"/>
        <end position="21"/>
    </location>
</feature>
<evidence type="ECO:0000313" key="2">
    <source>
        <dbReference type="EMBL" id="OEE58956.1"/>
    </source>
</evidence>
<gene>
    <name evidence="2" type="ORF">A1OK_02820</name>
</gene>
<dbReference type="Gene3D" id="3.40.50.2300">
    <property type="match status" value="1"/>
</dbReference>
<dbReference type="SUPFAM" id="SSF52788">
    <property type="entry name" value="Phosphotyrosine protein phosphatases I"/>
    <property type="match status" value="1"/>
</dbReference>
<accession>A0A1E5C0A9</accession>
<name>A0A1E5C0A9_9GAMM</name>
<dbReference type="RefSeq" id="WP_016961186.1">
    <property type="nucleotide sequence ID" value="NZ_AJWN02000090.1"/>
</dbReference>
<evidence type="ECO:0000313" key="3">
    <source>
        <dbReference type="Proteomes" id="UP000095039"/>
    </source>
</evidence>
<dbReference type="InterPro" id="IPR036196">
    <property type="entry name" value="Ptyr_pPase_sf"/>
</dbReference>
<proteinExistence type="predicted"/>
<dbReference type="EMBL" id="AJWN02000090">
    <property type="protein sequence ID" value="OEE58956.1"/>
    <property type="molecule type" value="Genomic_DNA"/>
</dbReference>
<evidence type="ECO:0000256" key="1">
    <source>
        <dbReference type="SAM" id="MobiDB-lite"/>
    </source>
</evidence>
<keyword evidence="3" id="KW-1185">Reference proteome</keyword>
<sequence length="174" mass="19596">MNSQRDKNMGQCAKESEKANSRNEGLSVLEKDTETPKPNGQKIKPSVLFLCDGEEGYSLVAQSILNHKADSYFKGLCAFTSEVCNIASACQSLRQYNIACRDDHLRTIEAYQGQNVDFLIALSPSSVQSGKSLPRYTKFIPWDITQGGETSDRQITVKYINDQINYFLSVYLYR</sequence>
<reference evidence="2 3" key="1">
    <citation type="journal article" date="2012" name="Science">
        <title>Ecological populations of bacteria act as socially cohesive units of antibiotic production and resistance.</title>
        <authorList>
            <person name="Cordero O.X."/>
            <person name="Wildschutte H."/>
            <person name="Kirkup B."/>
            <person name="Proehl S."/>
            <person name="Ngo L."/>
            <person name="Hussain F."/>
            <person name="Le Roux F."/>
            <person name="Mincer T."/>
            <person name="Polz M.F."/>
        </authorList>
    </citation>
    <scope>NUCLEOTIDE SEQUENCE [LARGE SCALE GENOMIC DNA]</scope>
    <source>
        <strain evidence="2 3">FF-454</strain>
    </source>
</reference>
<feature type="region of interest" description="Disordered" evidence="1">
    <location>
        <begin position="1"/>
        <end position="40"/>
    </location>
</feature>
<protein>
    <submittedName>
        <fullName evidence="2">Uncharacterized protein</fullName>
    </submittedName>
</protein>
<organism evidence="2 3">
    <name type="scientific">Enterovibrio norvegicus FF-454</name>
    <dbReference type="NCBI Taxonomy" id="1185651"/>
    <lineage>
        <taxon>Bacteria</taxon>
        <taxon>Pseudomonadati</taxon>
        <taxon>Pseudomonadota</taxon>
        <taxon>Gammaproteobacteria</taxon>
        <taxon>Vibrionales</taxon>
        <taxon>Vibrionaceae</taxon>
        <taxon>Enterovibrio</taxon>
    </lineage>
</organism>